<dbReference type="AlphaFoldDB" id="A0A479ZZL4"/>
<dbReference type="InterPro" id="IPR014044">
    <property type="entry name" value="CAP_dom"/>
</dbReference>
<dbReference type="Pfam" id="PF00188">
    <property type="entry name" value="CAP"/>
    <property type="match status" value="1"/>
</dbReference>
<name>A0A479ZZL4_9CYAN</name>
<sequence>MLRNTISAIGAGFLVLVSGGMASSAPSPSFISNDSYKVAQTNVNTAAIEAYVFQQINQYRSSQNLPPLTRNSRIDEQARIHSQNMASGKVPFSHDGFQARVRAIGIPFSRVAENVAYNQGSRDPATTAVQGWLKSSGHLANIRGNYNLTGIGVASNSKGQIFFTQIFLTSR</sequence>
<dbReference type="InterPro" id="IPR035940">
    <property type="entry name" value="CAP_sf"/>
</dbReference>
<dbReference type="EMBL" id="BJCE01000042">
    <property type="protein sequence ID" value="GCL36581.1"/>
    <property type="molecule type" value="Genomic_DNA"/>
</dbReference>
<evidence type="ECO:0000256" key="1">
    <source>
        <dbReference type="SAM" id="SignalP"/>
    </source>
</evidence>
<dbReference type="Gene3D" id="3.40.33.10">
    <property type="entry name" value="CAP"/>
    <property type="match status" value="1"/>
</dbReference>
<keyword evidence="4" id="KW-1185">Reference proteome</keyword>
<proteinExistence type="predicted"/>
<dbReference type="Proteomes" id="UP000300142">
    <property type="component" value="Unassembled WGS sequence"/>
</dbReference>
<dbReference type="PANTHER" id="PTHR31157:SF1">
    <property type="entry name" value="SCP DOMAIN-CONTAINING PROTEIN"/>
    <property type="match status" value="1"/>
</dbReference>
<feature type="signal peptide" evidence="1">
    <location>
        <begin position="1"/>
        <end position="22"/>
    </location>
</feature>
<comment type="caution">
    <text evidence="3">The sequence shown here is derived from an EMBL/GenBank/DDBJ whole genome shotgun (WGS) entry which is preliminary data.</text>
</comment>
<dbReference type="RefSeq" id="WP_137667061.1">
    <property type="nucleotide sequence ID" value="NZ_BJCE01000042.1"/>
</dbReference>
<evidence type="ECO:0000313" key="4">
    <source>
        <dbReference type="Proteomes" id="UP000300142"/>
    </source>
</evidence>
<dbReference type="PANTHER" id="PTHR31157">
    <property type="entry name" value="SCP DOMAIN-CONTAINING PROTEIN"/>
    <property type="match status" value="1"/>
</dbReference>
<dbReference type="CDD" id="cd05379">
    <property type="entry name" value="CAP_bacterial"/>
    <property type="match status" value="1"/>
</dbReference>
<dbReference type="SUPFAM" id="SSF55797">
    <property type="entry name" value="PR-1-like"/>
    <property type="match status" value="1"/>
</dbReference>
<gene>
    <name evidence="3" type="ORF">SR1949_16860</name>
</gene>
<reference evidence="4" key="1">
    <citation type="submission" date="2019-02" db="EMBL/GenBank/DDBJ databases">
        <title>Draft genome sequence of Sphaerospermopsis reniformis NIES-1949.</title>
        <authorList>
            <person name="Yamaguchi H."/>
            <person name="Suzuki S."/>
            <person name="Kawachi M."/>
        </authorList>
    </citation>
    <scope>NUCLEOTIDE SEQUENCE [LARGE SCALE GENOMIC DNA]</scope>
    <source>
        <strain evidence="4">NIES-1949</strain>
    </source>
</reference>
<evidence type="ECO:0000259" key="2">
    <source>
        <dbReference type="Pfam" id="PF00188"/>
    </source>
</evidence>
<accession>A0A479ZZL4</accession>
<feature type="chain" id="PRO_5019848763" evidence="1">
    <location>
        <begin position="23"/>
        <end position="171"/>
    </location>
</feature>
<evidence type="ECO:0000313" key="3">
    <source>
        <dbReference type="EMBL" id="GCL36581.1"/>
    </source>
</evidence>
<organism evidence="3 4">
    <name type="scientific">Sphaerospermopsis reniformis</name>
    <dbReference type="NCBI Taxonomy" id="531300"/>
    <lineage>
        <taxon>Bacteria</taxon>
        <taxon>Bacillati</taxon>
        <taxon>Cyanobacteriota</taxon>
        <taxon>Cyanophyceae</taxon>
        <taxon>Nostocales</taxon>
        <taxon>Aphanizomenonaceae</taxon>
        <taxon>Sphaerospermopsis</taxon>
    </lineage>
</organism>
<protein>
    <submittedName>
        <fullName evidence="3">Allergen V5/Tpx-1 family protein</fullName>
    </submittedName>
</protein>
<keyword evidence="1" id="KW-0732">Signal</keyword>
<feature type="domain" description="SCP" evidence="2">
    <location>
        <begin position="55"/>
        <end position="167"/>
    </location>
</feature>